<organism evidence="2 3">
    <name type="scientific">Neobacillus novalis</name>
    <dbReference type="NCBI Taxonomy" id="220687"/>
    <lineage>
        <taxon>Bacteria</taxon>
        <taxon>Bacillati</taxon>
        <taxon>Bacillota</taxon>
        <taxon>Bacilli</taxon>
        <taxon>Bacillales</taxon>
        <taxon>Bacillaceae</taxon>
        <taxon>Neobacillus</taxon>
    </lineage>
</organism>
<keyword evidence="1" id="KW-1133">Transmembrane helix</keyword>
<keyword evidence="1" id="KW-0472">Membrane</keyword>
<proteinExistence type="predicted"/>
<dbReference type="Proteomes" id="UP001178288">
    <property type="component" value="Chromosome"/>
</dbReference>
<dbReference type="InterPro" id="IPR045385">
    <property type="entry name" value="DUF6526"/>
</dbReference>
<reference evidence="2" key="1">
    <citation type="submission" date="2023-05" db="EMBL/GenBank/DDBJ databases">
        <title>Comparative genomics of Bacillaceae isolates and their secondary metabolite potential.</title>
        <authorList>
            <person name="Song L."/>
            <person name="Nielsen L.J."/>
            <person name="Mohite O."/>
            <person name="Xu X."/>
            <person name="Weber T."/>
            <person name="Kovacs A.T."/>
        </authorList>
    </citation>
    <scope>NUCLEOTIDE SEQUENCE</scope>
    <source>
        <strain evidence="2">XLM17</strain>
    </source>
</reference>
<name>A0AA95MR83_9BACI</name>
<dbReference type="Pfam" id="PF20136">
    <property type="entry name" value="DUF6526"/>
    <property type="match status" value="1"/>
</dbReference>
<protein>
    <submittedName>
        <fullName evidence="2">DUF6526 family protein</fullName>
    </submittedName>
</protein>
<evidence type="ECO:0000256" key="1">
    <source>
        <dbReference type="SAM" id="Phobius"/>
    </source>
</evidence>
<gene>
    <name evidence="2" type="ORF">QNH39_13715</name>
</gene>
<keyword evidence="3" id="KW-1185">Reference proteome</keyword>
<dbReference type="EMBL" id="CP126114">
    <property type="protein sequence ID" value="WHY88822.1"/>
    <property type="molecule type" value="Genomic_DNA"/>
</dbReference>
<accession>A0AA95MR83</accession>
<evidence type="ECO:0000313" key="2">
    <source>
        <dbReference type="EMBL" id="WHY88822.1"/>
    </source>
</evidence>
<dbReference type="AlphaFoldDB" id="A0AA95MR83"/>
<dbReference type="KEGG" id="nnv:QNH39_13715"/>
<dbReference type="RefSeq" id="WP_066087323.1">
    <property type="nucleotide sequence ID" value="NZ_CP126114.1"/>
</dbReference>
<sequence>MQNQDYKSHVRVHPVYHYVLQILLLGTLITTIVFLIRSIKQEENILLSIILFLMMIIIVIIAVLLRFYPLKAQDRAIRAEENLRYYVLTGELLDPKLSFAQLAALRFASDKEFPELSKRAAAENLKPDEIKKAIHNWRADYNRI</sequence>
<keyword evidence="1" id="KW-0812">Transmembrane</keyword>
<evidence type="ECO:0000313" key="3">
    <source>
        <dbReference type="Proteomes" id="UP001178288"/>
    </source>
</evidence>
<feature type="transmembrane region" description="Helical" evidence="1">
    <location>
        <begin position="45"/>
        <end position="68"/>
    </location>
</feature>
<feature type="transmembrane region" description="Helical" evidence="1">
    <location>
        <begin position="15"/>
        <end position="39"/>
    </location>
</feature>